<keyword evidence="3" id="KW-1185">Reference proteome</keyword>
<evidence type="ECO:0000313" key="2">
    <source>
        <dbReference type="EMBL" id="KVI06351.1"/>
    </source>
</evidence>
<accession>A0A103YC47</accession>
<feature type="transmembrane region" description="Helical" evidence="1">
    <location>
        <begin position="33"/>
        <end position="53"/>
    </location>
</feature>
<dbReference type="AlphaFoldDB" id="A0A103YC47"/>
<sequence length="233" mass="26859">MSRGLMNLLRGSKNNWHPPNGVDTTTSSYWLNWRYFLCCLWILISVVMAFYLIMKYERPNNRRTRNGEGGDDDDYGVVVCFEDVWKPCVKAIHPIWLMVFRFGSLWSIYGCYRYHYEVGGGRSEELDEAQAVGPQDRRHPCQAAGFCVYVFQIIFQLPIAMHSTNVVFLLFETALNSLVPIGGIVALSMLWNFLSCNKTEEFSLVEDVLAGWRVRTPVSGRGRKDFSKQPEFQ</sequence>
<dbReference type="Proteomes" id="UP000243975">
    <property type="component" value="Unassembled WGS sequence"/>
</dbReference>
<dbReference type="STRING" id="59895.A0A103YC47"/>
<keyword evidence="1" id="KW-1133">Transmembrane helix</keyword>
<comment type="caution">
    <text evidence="2">The sequence shown here is derived from an EMBL/GenBank/DDBJ whole genome shotgun (WGS) entry which is preliminary data.</text>
</comment>
<proteinExistence type="predicted"/>
<organism evidence="2 3">
    <name type="scientific">Cynara cardunculus var. scolymus</name>
    <name type="common">Globe artichoke</name>
    <name type="synonym">Cynara scolymus</name>
    <dbReference type="NCBI Taxonomy" id="59895"/>
    <lineage>
        <taxon>Eukaryota</taxon>
        <taxon>Viridiplantae</taxon>
        <taxon>Streptophyta</taxon>
        <taxon>Embryophyta</taxon>
        <taxon>Tracheophyta</taxon>
        <taxon>Spermatophyta</taxon>
        <taxon>Magnoliopsida</taxon>
        <taxon>eudicotyledons</taxon>
        <taxon>Gunneridae</taxon>
        <taxon>Pentapetalae</taxon>
        <taxon>asterids</taxon>
        <taxon>campanulids</taxon>
        <taxon>Asterales</taxon>
        <taxon>Asteraceae</taxon>
        <taxon>Carduoideae</taxon>
        <taxon>Cardueae</taxon>
        <taxon>Carduinae</taxon>
        <taxon>Cynara</taxon>
    </lineage>
</organism>
<gene>
    <name evidence="2" type="ORF">Ccrd_015303</name>
</gene>
<protein>
    <submittedName>
        <fullName evidence="2">Uncharacterized protein</fullName>
    </submittedName>
</protein>
<dbReference type="EMBL" id="LEKV01001833">
    <property type="protein sequence ID" value="KVI06351.1"/>
    <property type="molecule type" value="Genomic_DNA"/>
</dbReference>
<name>A0A103YC47_CYNCS</name>
<evidence type="ECO:0000313" key="3">
    <source>
        <dbReference type="Proteomes" id="UP000243975"/>
    </source>
</evidence>
<reference evidence="2 3" key="1">
    <citation type="journal article" date="2016" name="Sci. Rep.">
        <title>The genome sequence of the outbreeding globe artichoke constructed de novo incorporating a phase-aware low-pass sequencing strategy of F1 progeny.</title>
        <authorList>
            <person name="Scaglione D."/>
            <person name="Reyes-Chin-Wo S."/>
            <person name="Acquadro A."/>
            <person name="Froenicke L."/>
            <person name="Portis E."/>
            <person name="Beitel C."/>
            <person name="Tirone M."/>
            <person name="Mauro R."/>
            <person name="Lo Monaco A."/>
            <person name="Mauromicale G."/>
            <person name="Faccioli P."/>
            <person name="Cattivelli L."/>
            <person name="Rieseberg L."/>
            <person name="Michelmore R."/>
            <person name="Lanteri S."/>
        </authorList>
    </citation>
    <scope>NUCLEOTIDE SEQUENCE [LARGE SCALE GENOMIC DNA]</scope>
    <source>
        <strain evidence="2">2C</strain>
    </source>
</reference>
<keyword evidence="1" id="KW-0472">Membrane</keyword>
<keyword evidence="1" id="KW-0812">Transmembrane</keyword>
<feature type="transmembrane region" description="Helical" evidence="1">
    <location>
        <begin position="146"/>
        <end position="171"/>
    </location>
</feature>
<feature type="transmembrane region" description="Helical" evidence="1">
    <location>
        <begin position="177"/>
        <end position="194"/>
    </location>
</feature>
<evidence type="ECO:0000256" key="1">
    <source>
        <dbReference type="SAM" id="Phobius"/>
    </source>
</evidence>
<dbReference type="Gramene" id="KVI06351">
    <property type="protein sequence ID" value="KVI06351"/>
    <property type="gene ID" value="Ccrd_015303"/>
</dbReference>